<keyword evidence="2" id="KW-0175">Coiled coil</keyword>
<dbReference type="InterPro" id="IPR009057">
    <property type="entry name" value="Homeodomain-like_sf"/>
</dbReference>
<dbReference type="GO" id="GO:0004803">
    <property type="term" value="F:transposase activity"/>
    <property type="evidence" value="ECO:0007669"/>
    <property type="project" value="InterPro"/>
</dbReference>
<evidence type="ECO:0000256" key="2">
    <source>
        <dbReference type="SAM" id="Coils"/>
    </source>
</evidence>
<protein>
    <recommendedName>
        <fullName evidence="5">Transposase</fullName>
    </recommendedName>
</protein>
<reference evidence="4" key="1">
    <citation type="submission" date="2018-05" db="EMBL/GenBank/DDBJ databases">
        <title>Luteimonas pekinense sp. nov., isolated from human Meibomian gland secretions, Beijing, China.</title>
        <authorList>
            <person name="Wen T."/>
            <person name="Bai H."/>
            <person name="Lv H."/>
        </authorList>
    </citation>
    <scope>NUCLEOTIDE SEQUENCE [LARGE SCALE GENOMIC DNA]</scope>
    <source>
        <strain evidence="4">83-4</strain>
    </source>
</reference>
<dbReference type="AlphaFoldDB" id="A0A344J605"/>
<dbReference type="KEGG" id="lue:DCD74_06990"/>
<comment type="similarity">
    <text evidence="1">Belongs to the transposase 8 family.</text>
</comment>
<proteinExistence type="inferred from homology"/>
<dbReference type="InterPro" id="IPR051839">
    <property type="entry name" value="RD_transcriptional_regulator"/>
</dbReference>
<dbReference type="PANTHER" id="PTHR33215">
    <property type="entry name" value="PROTEIN DISTAL ANTENNA"/>
    <property type="match status" value="1"/>
</dbReference>
<dbReference type="GO" id="GO:0006313">
    <property type="term" value="P:DNA transposition"/>
    <property type="evidence" value="ECO:0007669"/>
    <property type="project" value="InterPro"/>
</dbReference>
<evidence type="ECO:0000256" key="1">
    <source>
        <dbReference type="ARBA" id="ARBA00009964"/>
    </source>
</evidence>
<dbReference type="OrthoDB" id="7064550at2"/>
<dbReference type="GO" id="GO:0003677">
    <property type="term" value="F:DNA binding"/>
    <property type="evidence" value="ECO:0007669"/>
    <property type="project" value="InterPro"/>
</dbReference>
<name>A0A344J605_9GAMM</name>
<evidence type="ECO:0008006" key="5">
    <source>
        <dbReference type="Google" id="ProtNLM"/>
    </source>
</evidence>
<evidence type="ECO:0000313" key="4">
    <source>
        <dbReference type="Proteomes" id="UP000251842"/>
    </source>
</evidence>
<feature type="coiled-coil region" evidence="2">
    <location>
        <begin position="56"/>
        <end position="83"/>
    </location>
</feature>
<dbReference type="Gene3D" id="1.10.10.60">
    <property type="entry name" value="Homeodomain-like"/>
    <property type="match status" value="1"/>
</dbReference>
<sequence length="127" mass="14214">MSSKRYTDEFKVEAAKQVIDQGRPVREVAGRLGVSIDTLYAWVRMQRKVPEARHADVSLAAENRRLQAELKRVTEEREILKKAAVSSTRRRNGLAQLSGWCLEAQGLTGPFVESSGDLVQECLRMAG</sequence>
<gene>
    <name evidence="3" type="ORF">DCD74_06990</name>
</gene>
<dbReference type="InterPro" id="IPR002514">
    <property type="entry name" value="Transposase_8"/>
</dbReference>
<dbReference type="Proteomes" id="UP000251842">
    <property type="component" value="Chromosome"/>
</dbReference>
<dbReference type="PANTHER" id="PTHR33215:SF13">
    <property type="entry name" value="PROTEIN DISTAL ANTENNA"/>
    <property type="match status" value="1"/>
</dbReference>
<dbReference type="SUPFAM" id="SSF46689">
    <property type="entry name" value="Homeodomain-like"/>
    <property type="match status" value="1"/>
</dbReference>
<organism evidence="3 4">
    <name type="scientific">Solilutibacter oculi</name>
    <dbReference type="NCBI Taxonomy" id="2698682"/>
    <lineage>
        <taxon>Bacteria</taxon>
        <taxon>Pseudomonadati</taxon>
        <taxon>Pseudomonadota</taxon>
        <taxon>Gammaproteobacteria</taxon>
        <taxon>Lysobacterales</taxon>
        <taxon>Lysobacteraceae</taxon>
        <taxon>Solilutibacter</taxon>
    </lineage>
</organism>
<dbReference type="Pfam" id="PF01527">
    <property type="entry name" value="HTH_Tnp_1"/>
    <property type="match status" value="1"/>
</dbReference>
<evidence type="ECO:0000313" key="3">
    <source>
        <dbReference type="EMBL" id="AXA84465.1"/>
    </source>
</evidence>
<keyword evidence="4" id="KW-1185">Reference proteome</keyword>
<dbReference type="EMBL" id="CP029556">
    <property type="protein sequence ID" value="AXA84465.1"/>
    <property type="molecule type" value="Genomic_DNA"/>
</dbReference>
<accession>A0A344J605</accession>